<dbReference type="Proteomes" id="UP000799755">
    <property type="component" value="Unassembled WGS sequence"/>
</dbReference>
<accession>A0ACB6QMN0</accession>
<organism evidence="1 2">
    <name type="scientific">Lindgomyces ingoldianus</name>
    <dbReference type="NCBI Taxonomy" id="673940"/>
    <lineage>
        <taxon>Eukaryota</taxon>
        <taxon>Fungi</taxon>
        <taxon>Dikarya</taxon>
        <taxon>Ascomycota</taxon>
        <taxon>Pezizomycotina</taxon>
        <taxon>Dothideomycetes</taxon>
        <taxon>Pleosporomycetidae</taxon>
        <taxon>Pleosporales</taxon>
        <taxon>Lindgomycetaceae</taxon>
        <taxon>Lindgomyces</taxon>
    </lineage>
</organism>
<name>A0ACB6QMN0_9PLEO</name>
<protein>
    <submittedName>
        <fullName evidence="1">Uncharacterized protein</fullName>
    </submittedName>
</protein>
<evidence type="ECO:0000313" key="2">
    <source>
        <dbReference type="Proteomes" id="UP000799755"/>
    </source>
</evidence>
<comment type="caution">
    <text evidence="1">The sequence shown here is derived from an EMBL/GenBank/DDBJ whole genome shotgun (WGS) entry which is preliminary data.</text>
</comment>
<proteinExistence type="predicted"/>
<keyword evidence="2" id="KW-1185">Reference proteome</keyword>
<gene>
    <name evidence="1" type="ORF">BDR25DRAFT_58283</name>
</gene>
<evidence type="ECO:0000313" key="1">
    <source>
        <dbReference type="EMBL" id="KAF2468166.1"/>
    </source>
</evidence>
<sequence length="89" mass="9884">MTRGDICCTKVMWRGIKRVQALGMLSGLVYLIYFLGQTIPSQIVILRRKKIEIGGFRCCAKGLKCAASHERTLCRVCGSTARYPSNAQS</sequence>
<dbReference type="EMBL" id="MU003517">
    <property type="protein sequence ID" value="KAF2468166.1"/>
    <property type="molecule type" value="Genomic_DNA"/>
</dbReference>
<reference evidence="1" key="1">
    <citation type="journal article" date="2020" name="Stud. Mycol.">
        <title>101 Dothideomycetes genomes: a test case for predicting lifestyles and emergence of pathogens.</title>
        <authorList>
            <person name="Haridas S."/>
            <person name="Albert R."/>
            <person name="Binder M."/>
            <person name="Bloem J."/>
            <person name="Labutti K."/>
            <person name="Salamov A."/>
            <person name="Andreopoulos B."/>
            <person name="Baker S."/>
            <person name="Barry K."/>
            <person name="Bills G."/>
            <person name="Bluhm B."/>
            <person name="Cannon C."/>
            <person name="Castanera R."/>
            <person name="Culley D."/>
            <person name="Daum C."/>
            <person name="Ezra D."/>
            <person name="Gonzalez J."/>
            <person name="Henrissat B."/>
            <person name="Kuo A."/>
            <person name="Liang C."/>
            <person name="Lipzen A."/>
            <person name="Lutzoni F."/>
            <person name="Magnuson J."/>
            <person name="Mondo S."/>
            <person name="Nolan M."/>
            <person name="Ohm R."/>
            <person name="Pangilinan J."/>
            <person name="Park H.-J."/>
            <person name="Ramirez L."/>
            <person name="Alfaro M."/>
            <person name="Sun H."/>
            <person name="Tritt A."/>
            <person name="Yoshinaga Y."/>
            <person name="Zwiers L.-H."/>
            <person name="Turgeon B."/>
            <person name="Goodwin S."/>
            <person name="Spatafora J."/>
            <person name="Crous P."/>
            <person name="Grigoriev I."/>
        </authorList>
    </citation>
    <scope>NUCLEOTIDE SEQUENCE</scope>
    <source>
        <strain evidence="1">ATCC 200398</strain>
    </source>
</reference>